<accession>A0ABX4W635</accession>
<dbReference type="Pfam" id="PF05954">
    <property type="entry name" value="Phage_GPD"/>
    <property type="match status" value="1"/>
</dbReference>
<reference evidence="1 2" key="1">
    <citation type="submission" date="2018-01" db="EMBL/GenBank/DDBJ databases">
        <title>Draft genome sequences of six Vibrio diazotrophicus strains isolated from deep-sea sediments of the Baltic Sea.</title>
        <authorList>
            <person name="Castillo D."/>
            <person name="Vandieken V."/>
            <person name="Chiang O."/>
            <person name="Middelboe M."/>
        </authorList>
    </citation>
    <scope>NUCLEOTIDE SEQUENCE [LARGE SCALE GENOMIC DNA]</scope>
    <source>
        <strain evidence="1 2">65.10M</strain>
    </source>
</reference>
<dbReference type="EMBL" id="POSM01000032">
    <property type="protein sequence ID" value="PNH99222.1"/>
    <property type="molecule type" value="Genomic_DNA"/>
</dbReference>
<comment type="caution">
    <text evidence="1">The sequence shown here is derived from an EMBL/GenBank/DDBJ whole genome shotgun (WGS) entry which is preliminary data.</text>
</comment>
<proteinExistence type="predicted"/>
<evidence type="ECO:0000313" key="1">
    <source>
        <dbReference type="EMBL" id="PNH99222.1"/>
    </source>
</evidence>
<keyword evidence="2" id="KW-1185">Reference proteome</keyword>
<dbReference type="Proteomes" id="UP000236547">
    <property type="component" value="Unassembled WGS sequence"/>
</dbReference>
<organism evidence="1 2">
    <name type="scientific">Vibrio diazotrophicus</name>
    <dbReference type="NCBI Taxonomy" id="685"/>
    <lineage>
        <taxon>Bacteria</taxon>
        <taxon>Pseudomonadati</taxon>
        <taxon>Pseudomonadota</taxon>
        <taxon>Gammaproteobacteria</taxon>
        <taxon>Vibrionales</taxon>
        <taxon>Vibrionaceae</taxon>
        <taxon>Vibrio</taxon>
    </lineage>
</organism>
<dbReference type="SUPFAM" id="SSF69279">
    <property type="entry name" value="Phage tail proteins"/>
    <property type="match status" value="1"/>
</dbReference>
<name>A0ABX4W635_VIBDI</name>
<protein>
    <submittedName>
        <fullName evidence="1">Late control protein D</fullName>
    </submittedName>
</protein>
<sequence>MELMTYLPQFKIEANGKDITYAIAQSFSELTITDVSGEKADTLTIKLDGSKIGKLPTKRAALKVSLGLNNRLYNQGTFYVNGIGESGFPSVVTITATSVPLGGKELGASIQTQKTQSWDDITIDELLKTLAARNNLNAICNAELASIKLEHIDQTSESDMALMTRLARQYGAVSKVSDGNWQFLKMGEGKNASGTKTLPVHIIYKSSCSNYQFNSNSRTEAASAVAKWQNPNTGETGVVRSGSGEPSFQILYQYPSREEAQAAADAKAKSLTEGADTFSFSTEANHKLVKVFAEGHVKPEGWRSEISGRTWCIKQITKQLTPSSGLAIDISCDSAA</sequence>
<evidence type="ECO:0000313" key="2">
    <source>
        <dbReference type="Proteomes" id="UP000236547"/>
    </source>
</evidence>
<dbReference type="RefSeq" id="WP_102969328.1">
    <property type="nucleotide sequence ID" value="NZ_POSM01000032.1"/>
</dbReference>
<gene>
    <name evidence="1" type="ORF">C1O25_17880</name>
</gene>